<comment type="caution">
    <text evidence="1">The sequence shown here is derived from an EMBL/GenBank/DDBJ whole genome shotgun (WGS) entry which is preliminary data.</text>
</comment>
<evidence type="ECO:0000313" key="2">
    <source>
        <dbReference type="Proteomes" id="UP001055811"/>
    </source>
</evidence>
<protein>
    <submittedName>
        <fullName evidence="1">Uncharacterized protein</fullName>
    </submittedName>
</protein>
<reference evidence="2" key="1">
    <citation type="journal article" date="2022" name="Mol. Ecol. Resour.">
        <title>The genomes of chicory, endive, great burdock and yacon provide insights into Asteraceae palaeo-polyploidization history and plant inulin production.</title>
        <authorList>
            <person name="Fan W."/>
            <person name="Wang S."/>
            <person name="Wang H."/>
            <person name="Wang A."/>
            <person name="Jiang F."/>
            <person name="Liu H."/>
            <person name="Zhao H."/>
            <person name="Xu D."/>
            <person name="Zhang Y."/>
        </authorList>
    </citation>
    <scope>NUCLEOTIDE SEQUENCE [LARGE SCALE GENOMIC DNA]</scope>
    <source>
        <strain evidence="2">cv. Punajuju</strain>
    </source>
</reference>
<gene>
    <name evidence="1" type="ORF">L2E82_25008</name>
</gene>
<sequence>MGKKRIMLAATEVDLTKVKYDPGEIEGSSRFSTIVINFYYRSRKQTGFYFLYIVGFVHFVAAPDVTGLYLWIFVKLLETPLIGPAILSYLKKQNKIQAMLRETVIPEPPMFRPEFPPQEQEPGVVSLEEDRRSEDRVDSAIKCLPHYDPPSDFTTSFRYWKIRDYAYLYRSKITTPSIVAEHVISAIQEFTNKKPPTPLLISFDAMDVRKQAEASTQRFCEGTPLSVLDGIFMAIKDDIDCYPYPSKGGTTWLHEVRTVEKDAVSVSRLRSCGVIFVGKANMHEVGQGTTGNNSNYGTARNPHDLERYTGGSSSGPAAIVACGICSAALGTDAGGSIRIPSSLCGVVGLKTTYARIDIEGALCGGTNEIVGPIASSVEDVMLVYAAIVGASPIDKTSLRPSLPCLPNLSSSENSSILGSMRLGKYTEWFNDVFSPDISTKCEDALNLLSETHGCKVVEVMIPELHQIRTSHLVSFGSESLASITPHCQNRNYKKLTLDTRTNFALYGSFTASDYVAAQRLRRRLMYYHMEIFKMVDVIVTPTTGMTAPIIRPKSIKFGETHMKVTGNLMRFVISGNLLGLPAISVPVGYDKQGLPIGLQIMGRPWGEATILRLAMAFEGLRTESKKPVSYFNVLKRE</sequence>
<proteinExistence type="predicted"/>
<dbReference type="EMBL" id="CM042012">
    <property type="protein sequence ID" value="KAI3752965.1"/>
    <property type="molecule type" value="Genomic_DNA"/>
</dbReference>
<evidence type="ECO:0000313" key="1">
    <source>
        <dbReference type="EMBL" id="KAI3752965.1"/>
    </source>
</evidence>
<accession>A0ACB9E2Q3</accession>
<reference evidence="1 2" key="2">
    <citation type="journal article" date="2022" name="Mol. Ecol. Resour.">
        <title>The genomes of chicory, endive, great burdock and yacon provide insights into Asteraceae paleo-polyploidization history and plant inulin production.</title>
        <authorList>
            <person name="Fan W."/>
            <person name="Wang S."/>
            <person name="Wang H."/>
            <person name="Wang A."/>
            <person name="Jiang F."/>
            <person name="Liu H."/>
            <person name="Zhao H."/>
            <person name="Xu D."/>
            <person name="Zhang Y."/>
        </authorList>
    </citation>
    <scope>NUCLEOTIDE SEQUENCE [LARGE SCALE GENOMIC DNA]</scope>
    <source>
        <strain evidence="2">cv. Punajuju</strain>
        <tissue evidence="1">Leaves</tissue>
    </source>
</reference>
<keyword evidence="2" id="KW-1185">Reference proteome</keyword>
<dbReference type="Proteomes" id="UP001055811">
    <property type="component" value="Linkage Group LG04"/>
</dbReference>
<name>A0ACB9E2Q3_CICIN</name>
<organism evidence="1 2">
    <name type="scientific">Cichorium intybus</name>
    <name type="common">Chicory</name>
    <dbReference type="NCBI Taxonomy" id="13427"/>
    <lineage>
        <taxon>Eukaryota</taxon>
        <taxon>Viridiplantae</taxon>
        <taxon>Streptophyta</taxon>
        <taxon>Embryophyta</taxon>
        <taxon>Tracheophyta</taxon>
        <taxon>Spermatophyta</taxon>
        <taxon>Magnoliopsida</taxon>
        <taxon>eudicotyledons</taxon>
        <taxon>Gunneridae</taxon>
        <taxon>Pentapetalae</taxon>
        <taxon>asterids</taxon>
        <taxon>campanulids</taxon>
        <taxon>Asterales</taxon>
        <taxon>Asteraceae</taxon>
        <taxon>Cichorioideae</taxon>
        <taxon>Cichorieae</taxon>
        <taxon>Cichoriinae</taxon>
        <taxon>Cichorium</taxon>
    </lineage>
</organism>